<gene>
    <name evidence="1" type="ORF">EKO04_007318</name>
</gene>
<comment type="caution">
    <text evidence="1">The sequence shown here is derived from an EMBL/GenBank/DDBJ whole genome shotgun (WGS) entry which is preliminary data.</text>
</comment>
<evidence type="ECO:0000313" key="1">
    <source>
        <dbReference type="EMBL" id="KAF9694591.1"/>
    </source>
</evidence>
<dbReference type="AlphaFoldDB" id="A0A8H7IZX3"/>
<name>A0A8H7IZX3_9PLEO</name>
<organism evidence="1 2">
    <name type="scientific">Ascochyta lentis</name>
    <dbReference type="NCBI Taxonomy" id="205686"/>
    <lineage>
        <taxon>Eukaryota</taxon>
        <taxon>Fungi</taxon>
        <taxon>Dikarya</taxon>
        <taxon>Ascomycota</taxon>
        <taxon>Pezizomycotina</taxon>
        <taxon>Dothideomycetes</taxon>
        <taxon>Pleosporomycetidae</taxon>
        <taxon>Pleosporales</taxon>
        <taxon>Pleosporineae</taxon>
        <taxon>Didymellaceae</taxon>
        <taxon>Ascochyta</taxon>
    </lineage>
</organism>
<dbReference type="EMBL" id="RZGK01000013">
    <property type="protein sequence ID" value="KAF9694591.1"/>
    <property type="molecule type" value="Genomic_DNA"/>
</dbReference>
<dbReference type="OrthoDB" id="3768645at2759"/>
<accession>A0A8H7IZX3</accession>
<dbReference type="Proteomes" id="UP000651452">
    <property type="component" value="Unassembled WGS sequence"/>
</dbReference>
<protein>
    <submittedName>
        <fullName evidence="1">Uncharacterized protein</fullName>
    </submittedName>
</protein>
<evidence type="ECO:0000313" key="2">
    <source>
        <dbReference type="Proteomes" id="UP000651452"/>
    </source>
</evidence>
<keyword evidence="2" id="KW-1185">Reference proteome</keyword>
<reference evidence="1" key="2">
    <citation type="submission" date="2020-09" db="EMBL/GenBank/DDBJ databases">
        <title>Reference genome assembly for Australian Ascochyta lentis isolate Al4.</title>
        <authorList>
            <person name="Lee R.C."/>
            <person name="Farfan-Caceres L.M."/>
            <person name="Debler J.W."/>
            <person name="Williams A.H."/>
            <person name="Henares B.M."/>
        </authorList>
    </citation>
    <scope>NUCLEOTIDE SEQUENCE</scope>
    <source>
        <strain evidence="1">Al4</strain>
    </source>
</reference>
<proteinExistence type="predicted"/>
<reference evidence="1" key="1">
    <citation type="submission" date="2018-12" db="EMBL/GenBank/DDBJ databases">
        <authorList>
            <person name="Syme R.A."/>
            <person name="Farfan-Caceres L."/>
            <person name="Lichtenzveig J."/>
        </authorList>
    </citation>
    <scope>NUCLEOTIDE SEQUENCE</scope>
    <source>
        <strain evidence="1">Al4</strain>
    </source>
</reference>
<sequence>MHKALLPRLYNQISLRWEAFKSPPRVSNLLKALAQAPDLAEKVEELSFYGKNYLTRVASVKQEQFPYQRKILSYLVEAKPKANAEDIRIETLLQRAKRNTRLSQAEWESVFDGQDALDIMTAAIIVLCPNLRALYLDSGFLNQNTVLAKIIRLHFLNHDNECLTPAFIKLKEVYLAQDMSSWDSTNLKLFKFPLSACLPFFYLPSLELLTAPLSESIGGSGISPPATVWPTANPPVCTVRTLDLHTSRVKAATLSLVLAQTPRLQSLHYGYWPWLEARPEERLDCSQVRCALESLSHTLTDLTISLNPFSSRADEVEEGGIWIKGGRGIGSLTFLSRLTKLEIALPVLFGWEGNTGLGLKDVLPLSLEDLCIRDDCISHTGNVFHEERTIEELQCWIGNKAWRKYTPNLKCVGLRLCTSIGDDWSKESRKNIMDICEQEGLGFWFVKLDPDQEYDAAKDTWYDADNLLRYPLNGPLSGR</sequence>